<reference evidence="9 10" key="1">
    <citation type="journal article" date="2021" name="Sci. Rep.">
        <title>The genome of the diatom Chaetoceros tenuissimus carries an ancient integrated fragment of an extant virus.</title>
        <authorList>
            <person name="Hongo Y."/>
            <person name="Kimura K."/>
            <person name="Takaki Y."/>
            <person name="Yoshida Y."/>
            <person name="Baba S."/>
            <person name="Kobayashi G."/>
            <person name="Nagasaki K."/>
            <person name="Hano T."/>
            <person name="Tomaru Y."/>
        </authorList>
    </citation>
    <scope>NUCLEOTIDE SEQUENCE [LARGE SCALE GENOMIC DNA]</scope>
    <source>
        <strain evidence="9 10">NIES-3715</strain>
    </source>
</reference>
<dbReference type="InterPro" id="IPR053937">
    <property type="entry name" value="GOST_TM"/>
</dbReference>
<evidence type="ECO:0000256" key="5">
    <source>
        <dbReference type="ARBA" id="ARBA00023136"/>
    </source>
</evidence>
<keyword evidence="2 6" id="KW-0812">Transmembrane</keyword>
<feature type="transmembrane region" description="Helical" evidence="6">
    <location>
        <begin position="442"/>
        <end position="466"/>
    </location>
</feature>
<protein>
    <recommendedName>
        <fullName evidence="8">GOST seven transmembrane domain-containing protein</fullName>
    </recommendedName>
</protein>
<feature type="chain" id="PRO_5042164031" description="GOST seven transmembrane domain-containing protein" evidence="7">
    <location>
        <begin position="24"/>
        <end position="530"/>
    </location>
</feature>
<sequence length="530" mass="61134">MAMTGYRLLHCLLCITALTKVGALKHTFIANHDGRFFVGPIGVPYGFLKEGIYSMSVAKFRISSQSPHSKNKKKNQQMTEDDIMKEMEHLHPGFLLKRFENEAQFAQFQDEILDDPSKCGFASLLDDIDEHSYDKDNGESITDDHVAKGPGVVDGGEDGIFLSMRSPKQWKPNEPSVHHRFTIDEEGYYFLFYQVCLIGGDNNQKFLFKQIKSTFKLDFEYKNYDTFGRISFLSSGEMPLPHMFLYFTISYTCLLFLWVRRVHGNSEDGRRPAVYAIHHLMSSVLLLKLLTIFFESVRYHFIRVNGHAELWSFLYYLLNFAKGTFLFLVILLIGSGWSFFKPFLTKKERRVIYAVFLLQIIDNIAILALTHETMGEKLYNDWSAVLHLVDIISCCAILVPIVWQVNSIEQTIEGTENAEKEDGEIDQASSDRDTKQLQSKLALFRSFYLIVVAYIYFTRIVVYLFASTLSYNSTWLRYFVSELGTLCFYFMIGVKFLPTFDNEYERVSGNDIEGSMKNPEQTIELTSTSK</sequence>
<keyword evidence="10" id="KW-1185">Reference proteome</keyword>
<dbReference type="AlphaFoldDB" id="A0AAD3CTF0"/>
<feature type="transmembrane region" description="Helical" evidence="6">
    <location>
        <begin position="478"/>
        <end position="497"/>
    </location>
</feature>
<dbReference type="InterPro" id="IPR009637">
    <property type="entry name" value="GPR107/GPR108-like"/>
</dbReference>
<feature type="transmembrane region" description="Helical" evidence="6">
    <location>
        <begin position="351"/>
        <end position="370"/>
    </location>
</feature>
<feature type="transmembrane region" description="Helical" evidence="6">
    <location>
        <begin position="243"/>
        <end position="260"/>
    </location>
</feature>
<dbReference type="Proteomes" id="UP001054902">
    <property type="component" value="Unassembled WGS sequence"/>
</dbReference>
<organism evidence="9 10">
    <name type="scientific">Chaetoceros tenuissimus</name>
    <dbReference type="NCBI Taxonomy" id="426638"/>
    <lineage>
        <taxon>Eukaryota</taxon>
        <taxon>Sar</taxon>
        <taxon>Stramenopiles</taxon>
        <taxon>Ochrophyta</taxon>
        <taxon>Bacillariophyta</taxon>
        <taxon>Coscinodiscophyceae</taxon>
        <taxon>Chaetocerotophycidae</taxon>
        <taxon>Chaetocerotales</taxon>
        <taxon>Chaetocerotaceae</taxon>
        <taxon>Chaetoceros</taxon>
    </lineage>
</organism>
<dbReference type="GO" id="GO:0016020">
    <property type="term" value="C:membrane"/>
    <property type="evidence" value="ECO:0007669"/>
    <property type="project" value="UniProtKB-SubCell"/>
</dbReference>
<evidence type="ECO:0000256" key="1">
    <source>
        <dbReference type="ARBA" id="ARBA00004141"/>
    </source>
</evidence>
<keyword evidence="4 6" id="KW-1133">Transmembrane helix</keyword>
<feature type="signal peptide" evidence="7">
    <location>
        <begin position="1"/>
        <end position="23"/>
    </location>
</feature>
<accession>A0AAD3CTF0</accession>
<comment type="caution">
    <text evidence="9">The sequence shown here is derived from an EMBL/GenBank/DDBJ whole genome shotgun (WGS) entry which is preliminary data.</text>
</comment>
<dbReference type="PANTHER" id="PTHR21229:SF2">
    <property type="entry name" value="RE59932P"/>
    <property type="match status" value="1"/>
</dbReference>
<dbReference type="Pfam" id="PF06814">
    <property type="entry name" value="GOST_TM"/>
    <property type="match status" value="1"/>
</dbReference>
<feature type="transmembrane region" description="Helical" evidence="6">
    <location>
        <begin position="382"/>
        <end position="403"/>
    </location>
</feature>
<evidence type="ECO:0000259" key="8">
    <source>
        <dbReference type="Pfam" id="PF06814"/>
    </source>
</evidence>
<gene>
    <name evidence="9" type="ORF">CTEN210_08372</name>
</gene>
<feature type="domain" description="GOST seven transmembrane" evidence="8">
    <location>
        <begin position="239"/>
        <end position="502"/>
    </location>
</feature>
<evidence type="ECO:0000256" key="6">
    <source>
        <dbReference type="SAM" id="Phobius"/>
    </source>
</evidence>
<evidence type="ECO:0000256" key="4">
    <source>
        <dbReference type="ARBA" id="ARBA00022989"/>
    </source>
</evidence>
<dbReference type="PANTHER" id="PTHR21229">
    <property type="entry name" value="LUNG SEVEN TRANSMEMBRANE RECEPTOR"/>
    <property type="match status" value="1"/>
</dbReference>
<proteinExistence type="predicted"/>
<dbReference type="GO" id="GO:0005794">
    <property type="term" value="C:Golgi apparatus"/>
    <property type="evidence" value="ECO:0007669"/>
    <property type="project" value="TreeGrafter"/>
</dbReference>
<feature type="transmembrane region" description="Helical" evidence="6">
    <location>
        <begin position="272"/>
        <end position="294"/>
    </location>
</feature>
<dbReference type="EMBL" id="BLLK01000045">
    <property type="protein sequence ID" value="GFH51896.1"/>
    <property type="molecule type" value="Genomic_DNA"/>
</dbReference>
<comment type="subcellular location">
    <subcellularLocation>
        <location evidence="1">Membrane</location>
        <topology evidence="1">Multi-pass membrane protein</topology>
    </subcellularLocation>
</comment>
<evidence type="ECO:0000256" key="2">
    <source>
        <dbReference type="ARBA" id="ARBA00022692"/>
    </source>
</evidence>
<name>A0AAD3CTF0_9STRA</name>
<keyword evidence="3 7" id="KW-0732">Signal</keyword>
<evidence type="ECO:0000313" key="9">
    <source>
        <dbReference type="EMBL" id="GFH51896.1"/>
    </source>
</evidence>
<evidence type="ECO:0000313" key="10">
    <source>
        <dbReference type="Proteomes" id="UP001054902"/>
    </source>
</evidence>
<evidence type="ECO:0000256" key="3">
    <source>
        <dbReference type="ARBA" id="ARBA00022729"/>
    </source>
</evidence>
<evidence type="ECO:0000256" key="7">
    <source>
        <dbReference type="SAM" id="SignalP"/>
    </source>
</evidence>
<feature type="transmembrane region" description="Helical" evidence="6">
    <location>
        <begin position="314"/>
        <end position="339"/>
    </location>
</feature>
<keyword evidence="5 6" id="KW-0472">Membrane</keyword>